<accession>A0A6B9JBW3</accession>
<reference evidence="1 2" key="1">
    <citation type="submission" date="2019-11" db="EMBL/GenBank/DDBJ databases">
        <title>Characterization of a novel member of the family Ackermannviridae.</title>
        <authorList>
            <person name="Maina A.N."/>
            <person name="Mwaura F.B."/>
            <person name="Jumba M."/>
        </authorList>
    </citation>
    <scope>NUCLEOTIDE SEQUENCE [LARGE SCALE GENOMIC DNA]</scope>
</reference>
<sequence>MSNFVLLSTKNERYPNGSLKIYAEVMHNKVEEQRLTAFNTAGLLGVTKEDLSFTYQSVILTTGVPQTIDRNSQKGKMFTIVPLLINLCDSISTSSDLELSTKHYLYEYANVHFLSQMIAANNIHLLENLQSLQHLENIRQELLKKNKEILTGYTKKQ</sequence>
<evidence type="ECO:0000313" key="1">
    <source>
        <dbReference type="EMBL" id="QGZ16062.1"/>
    </source>
</evidence>
<proteinExistence type="predicted"/>
<protein>
    <submittedName>
        <fullName evidence="1">Uncharacterized protein</fullName>
    </submittedName>
</protein>
<organism evidence="1 2">
    <name type="scientific">Vibrio phage vB_VchM_Kuja</name>
    <dbReference type="NCBI Taxonomy" id="2686437"/>
    <lineage>
        <taxon>Viruses</taxon>
        <taxon>Duplodnaviria</taxon>
        <taxon>Heunggongvirae</taxon>
        <taxon>Uroviricota</taxon>
        <taxon>Caudoviricetes</taxon>
        <taxon>Pantevenvirales</taxon>
        <taxon>Ackermannviridae</taxon>
        <taxon>Kujavirus</taxon>
        <taxon>Kujavirus kuja</taxon>
    </lineage>
</organism>
<gene>
    <name evidence="1" type="ORF">Kuja_0710</name>
</gene>
<keyword evidence="2" id="KW-1185">Reference proteome</keyword>
<dbReference type="EMBL" id="MN718199">
    <property type="protein sequence ID" value="QGZ16062.1"/>
    <property type="molecule type" value="Genomic_DNA"/>
</dbReference>
<name>A0A6B9JBW3_9CAUD</name>
<dbReference type="Proteomes" id="UP000433471">
    <property type="component" value="Segment"/>
</dbReference>
<evidence type="ECO:0000313" key="2">
    <source>
        <dbReference type="Proteomes" id="UP000433471"/>
    </source>
</evidence>